<organism evidence="1 2">
    <name type="scientific">Leucobacter allii</name>
    <dbReference type="NCBI Taxonomy" id="2932247"/>
    <lineage>
        <taxon>Bacteria</taxon>
        <taxon>Bacillati</taxon>
        <taxon>Actinomycetota</taxon>
        <taxon>Actinomycetes</taxon>
        <taxon>Micrococcales</taxon>
        <taxon>Microbacteriaceae</taxon>
        <taxon>Leucobacter</taxon>
    </lineage>
</organism>
<keyword evidence="2" id="KW-1185">Reference proteome</keyword>
<sequence length="197" mass="21161">MYLPSTDGERDSLAAYIDQQLAAIRASIYGLTEEQARATPCRSALSIAGILKHTLQGMRGAIVRLGGEETAPDTSADGVAEYLAGFVHGETERTAELLADWDAARASLLELIAGLDPDAEAVAPPEPWHGVYAPSPIRLRYYLTHQIEEFARHAGHADIIREELDGVAVPTLVLTLEGAPANQFFTPFAPEPGTIVD</sequence>
<dbReference type="RefSeq" id="WP_244693823.1">
    <property type="nucleotide sequence ID" value="NZ_CP095044.1"/>
</dbReference>
<gene>
    <name evidence="1" type="ORF">MUN78_07440</name>
</gene>
<accession>A0ABY4FQW1</accession>
<name>A0ABY4FQW1_9MICO</name>
<dbReference type="InterPro" id="IPR007061">
    <property type="entry name" value="MST-like"/>
</dbReference>
<dbReference type="Proteomes" id="UP000831786">
    <property type="component" value="Chromosome"/>
</dbReference>
<dbReference type="SUPFAM" id="SSF109854">
    <property type="entry name" value="DinB/YfiT-like putative metalloenzymes"/>
    <property type="match status" value="1"/>
</dbReference>
<evidence type="ECO:0000313" key="2">
    <source>
        <dbReference type="Proteomes" id="UP000831786"/>
    </source>
</evidence>
<dbReference type="Gene3D" id="1.20.120.450">
    <property type="entry name" value="dinb family like domain"/>
    <property type="match status" value="1"/>
</dbReference>
<protein>
    <submittedName>
        <fullName evidence="1">DinB family protein</fullName>
    </submittedName>
</protein>
<dbReference type="InterPro" id="IPR034660">
    <property type="entry name" value="DinB/YfiT-like"/>
</dbReference>
<dbReference type="EMBL" id="CP095045">
    <property type="protein sequence ID" value="UOQ58647.1"/>
    <property type="molecule type" value="Genomic_DNA"/>
</dbReference>
<evidence type="ECO:0000313" key="1">
    <source>
        <dbReference type="EMBL" id="UOQ58647.1"/>
    </source>
</evidence>
<dbReference type="Pfam" id="PF04978">
    <property type="entry name" value="MST"/>
    <property type="match status" value="1"/>
</dbReference>
<proteinExistence type="predicted"/>
<reference evidence="1 2" key="1">
    <citation type="submission" date="2022-04" db="EMBL/GenBank/DDBJ databases">
        <title>Leucobacter sp. isolated from rhizosphere of garlic.</title>
        <authorList>
            <person name="Won M."/>
            <person name="Lee C.-M."/>
            <person name="Woen H.-Y."/>
            <person name="Kwon S.-W."/>
        </authorList>
    </citation>
    <scope>NUCLEOTIDE SEQUENCE [LARGE SCALE GENOMIC DNA]</scope>
    <source>
        <strain evidence="1 2">H21R-40</strain>
    </source>
</reference>